<name>A0A4C1YCA9_EUMVA</name>
<accession>A0A4C1YCA9</accession>
<gene>
    <name evidence="2" type="ORF">EVAR_24867_1</name>
</gene>
<proteinExistence type="predicted"/>
<dbReference type="Proteomes" id="UP000299102">
    <property type="component" value="Unassembled WGS sequence"/>
</dbReference>
<comment type="caution">
    <text evidence="2">The sequence shown here is derived from an EMBL/GenBank/DDBJ whole genome shotgun (WGS) entry which is preliminary data.</text>
</comment>
<keyword evidence="3" id="KW-1185">Reference proteome</keyword>
<evidence type="ECO:0000313" key="2">
    <source>
        <dbReference type="EMBL" id="GBP72299.1"/>
    </source>
</evidence>
<protein>
    <submittedName>
        <fullName evidence="2">Uncharacterized protein</fullName>
    </submittedName>
</protein>
<dbReference type="EMBL" id="BGZK01001140">
    <property type="protein sequence ID" value="GBP72299.1"/>
    <property type="molecule type" value="Genomic_DNA"/>
</dbReference>
<evidence type="ECO:0000256" key="1">
    <source>
        <dbReference type="SAM" id="MobiDB-lite"/>
    </source>
</evidence>
<dbReference type="AlphaFoldDB" id="A0A4C1YCA9"/>
<reference evidence="2 3" key="1">
    <citation type="journal article" date="2019" name="Commun. Biol.">
        <title>The bagworm genome reveals a unique fibroin gene that provides high tensile strength.</title>
        <authorList>
            <person name="Kono N."/>
            <person name="Nakamura H."/>
            <person name="Ohtoshi R."/>
            <person name="Tomita M."/>
            <person name="Numata K."/>
            <person name="Arakawa K."/>
        </authorList>
    </citation>
    <scope>NUCLEOTIDE SEQUENCE [LARGE SCALE GENOMIC DNA]</scope>
</reference>
<evidence type="ECO:0000313" key="3">
    <source>
        <dbReference type="Proteomes" id="UP000299102"/>
    </source>
</evidence>
<sequence length="91" mass="10063">MGGGDHQPSKHSLKTVSLNDDKKVIGAVGCMGSARRRLRRAATPRAPQSAVGRRSETTFSSPPKKTPKSRPLEETNLKREKIQRELTSEMH</sequence>
<feature type="region of interest" description="Disordered" evidence="1">
    <location>
        <begin position="35"/>
        <end position="91"/>
    </location>
</feature>
<feature type="region of interest" description="Disordered" evidence="1">
    <location>
        <begin position="1"/>
        <end position="21"/>
    </location>
</feature>
<feature type="compositionally biased region" description="Basic and acidic residues" evidence="1">
    <location>
        <begin position="70"/>
        <end position="91"/>
    </location>
</feature>
<organism evidence="2 3">
    <name type="scientific">Eumeta variegata</name>
    <name type="common">Bagworm moth</name>
    <name type="synonym">Eumeta japonica</name>
    <dbReference type="NCBI Taxonomy" id="151549"/>
    <lineage>
        <taxon>Eukaryota</taxon>
        <taxon>Metazoa</taxon>
        <taxon>Ecdysozoa</taxon>
        <taxon>Arthropoda</taxon>
        <taxon>Hexapoda</taxon>
        <taxon>Insecta</taxon>
        <taxon>Pterygota</taxon>
        <taxon>Neoptera</taxon>
        <taxon>Endopterygota</taxon>
        <taxon>Lepidoptera</taxon>
        <taxon>Glossata</taxon>
        <taxon>Ditrysia</taxon>
        <taxon>Tineoidea</taxon>
        <taxon>Psychidae</taxon>
        <taxon>Oiketicinae</taxon>
        <taxon>Eumeta</taxon>
    </lineage>
</organism>